<feature type="compositionally biased region" description="Acidic residues" evidence="2">
    <location>
        <begin position="265"/>
        <end position="279"/>
    </location>
</feature>
<feature type="compositionally biased region" description="Acidic residues" evidence="2">
    <location>
        <begin position="306"/>
        <end position="323"/>
    </location>
</feature>
<name>A0ABZ1CUP9_9TREE</name>
<dbReference type="InterPro" id="IPR037393">
    <property type="entry name" value="Bud22/SRFB1"/>
</dbReference>
<feature type="region of interest" description="Disordered" evidence="2">
    <location>
        <begin position="527"/>
        <end position="546"/>
    </location>
</feature>
<keyword evidence="1" id="KW-0175">Coiled coil</keyword>
<accession>A0ABZ1CUP9</accession>
<evidence type="ECO:0000259" key="3">
    <source>
        <dbReference type="Pfam" id="PF09073"/>
    </source>
</evidence>
<dbReference type="EMBL" id="CP141883">
    <property type="protein sequence ID" value="WRT65482.1"/>
    <property type="molecule type" value="Genomic_DNA"/>
</dbReference>
<gene>
    <name evidence="4" type="ORF">IL334_002425</name>
</gene>
<dbReference type="Pfam" id="PF09073">
    <property type="entry name" value="BUD22"/>
    <property type="match status" value="1"/>
</dbReference>
<evidence type="ECO:0000256" key="1">
    <source>
        <dbReference type="ARBA" id="ARBA00023054"/>
    </source>
</evidence>
<proteinExistence type="predicted"/>
<dbReference type="Proteomes" id="UP001329825">
    <property type="component" value="Chromosome 3"/>
</dbReference>
<feature type="region of interest" description="Disordered" evidence="2">
    <location>
        <begin position="423"/>
        <end position="520"/>
    </location>
</feature>
<organism evidence="4 5">
    <name type="scientific">Kwoniella shivajii</name>
    <dbReference type="NCBI Taxonomy" id="564305"/>
    <lineage>
        <taxon>Eukaryota</taxon>
        <taxon>Fungi</taxon>
        <taxon>Dikarya</taxon>
        <taxon>Basidiomycota</taxon>
        <taxon>Agaricomycotina</taxon>
        <taxon>Tremellomycetes</taxon>
        <taxon>Tremellales</taxon>
        <taxon>Cryptococcaceae</taxon>
        <taxon>Kwoniella</taxon>
    </lineage>
</organism>
<protein>
    <recommendedName>
        <fullName evidence="3">Bud22 domain-containing protein</fullName>
    </recommendedName>
</protein>
<evidence type="ECO:0000313" key="4">
    <source>
        <dbReference type="EMBL" id="WRT65482.1"/>
    </source>
</evidence>
<feature type="region of interest" description="Disordered" evidence="2">
    <location>
        <begin position="1"/>
        <end position="27"/>
    </location>
</feature>
<reference evidence="4 5" key="1">
    <citation type="submission" date="2024-01" db="EMBL/GenBank/DDBJ databases">
        <title>Comparative genomics of Cryptococcus and Kwoniella reveals pathogenesis evolution and contrasting modes of karyotype evolution via chromosome fusion or intercentromeric recombination.</title>
        <authorList>
            <person name="Coelho M.A."/>
            <person name="David-Palma M."/>
            <person name="Shea T."/>
            <person name="Bowers K."/>
            <person name="McGinley-Smith S."/>
            <person name="Mohammad A.W."/>
            <person name="Gnirke A."/>
            <person name="Yurkov A.M."/>
            <person name="Nowrousian M."/>
            <person name="Sun S."/>
            <person name="Cuomo C.A."/>
            <person name="Heitman J."/>
        </authorList>
    </citation>
    <scope>NUCLEOTIDE SEQUENCE [LARGE SCALE GENOMIC DNA]</scope>
    <source>
        <strain evidence="4">CBS 11374</strain>
    </source>
</reference>
<dbReference type="RefSeq" id="XP_062790222.1">
    <property type="nucleotide sequence ID" value="XM_062934171.1"/>
</dbReference>
<feature type="compositionally biased region" description="Acidic residues" evidence="2">
    <location>
        <begin position="383"/>
        <end position="393"/>
    </location>
</feature>
<feature type="compositionally biased region" description="Low complexity" evidence="2">
    <location>
        <begin position="470"/>
        <end position="481"/>
    </location>
</feature>
<feature type="compositionally biased region" description="Polar residues" evidence="2">
    <location>
        <begin position="363"/>
        <end position="377"/>
    </location>
</feature>
<dbReference type="GeneID" id="87954556"/>
<feature type="compositionally biased region" description="Basic and acidic residues" evidence="2">
    <location>
        <begin position="344"/>
        <end position="360"/>
    </location>
</feature>
<dbReference type="InterPro" id="IPR015158">
    <property type="entry name" value="Bud22_dom"/>
</dbReference>
<evidence type="ECO:0000256" key="2">
    <source>
        <dbReference type="SAM" id="MobiDB-lite"/>
    </source>
</evidence>
<dbReference type="PANTHER" id="PTHR23325">
    <property type="entry name" value="SERUM RESPONSE FACTOR-BINDING"/>
    <property type="match status" value="1"/>
</dbReference>
<keyword evidence="5" id="KW-1185">Reference proteome</keyword>
<feature type="domain" description="Bud22" evidence="3">
    <location>
        <begin position="87"/>
        <end position="546"/>
    </location>
</feature>
<evidence type="ECO:0000313" key="5">
    <source>
        <dbReference type="Proteomes" id="UP001329825"/>
    </source>
</evidence>
<sequence length="546" mass="59681">MSSPPPAIDPTVQGKKRKRTGKEREERKRLAIQAQLEAKQTADAIVDPVVAEAIPDDVQAEVTPVAIFEDAKKEEVDIEKTVNRIPQALKSLHPVFKQAKSFETRRLIKKIKFLRTKPDAKVELTDLESQLTILHDIQLHSLIQSHLLVKLRKHPLFKQSALPTSITDLLNLNSAPVSTSSTSATPALVEKVENRLCSAKNVAEAVKSTLSWIVREDGAKLIPHSKKDLSKLPVRNVGKIGKNAHVEDDVESDEEQVRDRREMIIESDIDLSDGDDDEGGGGIATQDYAADEAGWESGSIGGANSDSEEEDEDEEGSDEDEDSIPLPSNKKSKLDSTTTTTKTQTKEKPTKPSKVEKIPSKGDITSSMFLPSLSTGFTRGDEGDSDPDEDYDVDGVIGKQGVVRKNRRGQRARQAIWEKKFGKGAKHVVKAREDEDSYQASKAKREAEKRGKPIGMHGRDGGWGPRTGSTATTTTTATATANPKSAPPQSAARVNPPSRYTAPSSAAPPKEEQKNLHPSWEAARLRKQKMEAIPANAPKASKIVFD</sequence>
<dbReference type="PANTHER" id="PTHR23325:SF1">
    <property type="entry name" value="SERUM RESPONSE FACTOR-BINDING PROTEIN 1"/>
    <property type="match status" value="1"/>
</dbReference>
<feature type="region of interest" description="Disordered" evidence="2">
    <location>
        <begin position="265"/>
        <end position="397"/>
    </location>
</feature>